<reference evidence="4 5" key="1">
    <citation type="journal article" date="2018" name="Nat. Ecol. Evol.">
        <title>Pezizomycetes genomes reveal the molecular basis of ectomycorrhizal truffle lifestyle.</title>
        <authorList>
            <person name="Murat C."/>
            <person name="Payen T."/>
            <person name="Noel B."/>
            <person name="Kuo A."/>
            <person name="Morin E."/>
            <person name="Chen J."/>
            <person name="Kohler A."/>
            <person name="Krizsan K."/>
            <person name="Balestrini R."/>
            <person name="Da Silva C."/>
            <person name="Montanini B."/>
            <person name="Hainaut M."/>
            <person name="Levati E."/>
            <person name="Barry K.W."/>
            <person name="Belfiori B."/>
            <person name="Cichocki N."/>
            <person name="Clum A."/>
            <person name="Dockter R.B."/>
            <person name="Fauchery L."/>
            <person name="Guy J."/>
            <person name="Iotti M."/>
            <person name="Le Tacon F."/>
            <person name="Lindquist E.A."/>
            <person name="Lipzen A."/>
            <person name="Malagnac F."/>
            <person name="Mello A."/>
            <person name="Molinier V."/>
            <person name="Miyauchi S."/>
            <person name="Poulain J."/>
            <person name="Riccioni C."/>
            <person name="Rubini A."/>
            <person name="Sitrit Y."/>
            <person name="Splivallo R."/>
            <person name="Traeger S."/>
            <person name="Wang M."/>
            <person name="Zifcakova L."/>
            <person name="Wipf D."/>
            <person name="Zambonelli A."/>
            <person name="Paolocci F."/>
            <person name="Nowrousian M."/>
            <person name="Ottonello S."/>
            <person name="Baldrian P."/>
            <person name="Spatafora J.W."/>
            <person name="Henrissat B."/>
            <person name="Nagy L.G."/>
            <person name="Aury J.M."/>
            <person name="Wincker P."/>
            <person name="Grigoriev I.V."/>
            <person name="Bonfante P."/>
            <person name="Martin F.M."/>
        </authorList>
    </citation>
    <scope>NUCLEOTIDE SEQUENCE [LARGE SCALE GENOMIC DNA]</scope>
    <source>
        <strain evidence="4 5">RN42</strain>
    </source>
</reference>
<dbReference type="OrthoDB" id="366390at2759"/>
<dbReference type="PROSITE" id="PS50088">
    <property type="entry name" value="ANK_REPEAT"/>
    <property type="match status" value="2"/>
</dbReference>
<gene>
    <name evidence="4" type="ORF">BJ508DRAFT_416492</name>
</gene>
<dbReference type="SMART" id="SM00248">
    <property type="entry name" value="ANK"/>
    <property type="match status" value="6"/>
</dbReference>
<dbReference type="Proteomes" id="UP000275078">
    <property type="component" value="Unassembled WGS sequence"/>
</dbReference>
<dbReference type="STRING" id="1160509.A0A3N4HXQ0"/>
<dbReference type="EMBL" id="ML119709">
    <property type="protein sequence ID" value="RPA78632.1"/>
    <property type="molecule type" value="Genomic_DNA"/>
</dbReference>
<protein>
    <submittedName>
        <fullName evidence="4">Ankyrin</fullName>
    </submittedName>
</protein>
<organism evidence="4 5">
    <name type="scientific">Ascobolus immersus RN42</name>
    <dbReference type="NCBI Taxonomy" id="1160509"/>
    <lineage>
        <taxon>Eukaryota</taxon>
        <taxon>Fungi</taxon>
        <taxon>Dikarya</taxon>
        <taxon>Ascomycota</taxon>
        <taxon>Pezizomycotina</taxon>
        <taxon>Pezizomycetes</taxon>
        <taxon>Pezizales</taxon>
        <taxon>Ascobolaceae</taxon>
        <taxon>Ascobolus</taxon>
    </lineage>
</organism>
<evidence type="ECO:0000256" key="2">
    <source>
        <dbReference type="ARBA" id="ARBA00023043"/>
    </source>
</evidence>
<feature type="repeat" description="ANK" evidence="3">
    <location>
        <begin position="206"/>
        <end position="238"/>
    </location>
</feature>
<evidence type="ECO:0000313" key="5">
    <source>
        <dbReference type="Proteomes" id="UP000275078"/>
    </source>
</evidence>
<dbReference type="PRINTS" id="PR01415">
    <property type="entry name" value="ANKYRIN"/>
</dbReference>
<evidence type="ECO:0000313" key="4">
    <source>
        <dbReference type="EMBL" id="RPA78632.1"/>
    </source>
</evidence>
<dbReference type="PROSITE" id="PS50297">
    <property type="entry name" value="ANK_REP_REGION"/>
    <property type="match status" value="2"/>
</dbReference>
<name>A0A3N4HXQ0_ASCIM</name>
<keyword evidence="1" id="KW-0677">Repeat</keyword>
<accession>A0A3N4HXQ0</accession>
<dbReference type="Pfam" id="PF12796">
    <property type="entry name" value="Ank_2"/>
    <property type="match status" value="2"/>
</dbReference>
<evidence type="ECO:0000256" key="1">
    <source>
        <dbReference type="ARBA" id="ARBA00022737"/>
    </source>
</evidence>
<dbReference type="PANTHER" id="PTHR24171:SF9">
    <property type="entry name" value="ANKYRIN REPEAT DOMAIN-CONTAINING PROTEIN 39"/>
    <property type="match status" value="1"/>
</dbReference>
<sequence>MVSFTDLPRKIHLLIGDNLEVDHLNELIKTNRYFHSIYITSLKRTLRDPQRWQDVKLARRKQVYTYFDSLEAALVKLVAGGSKGDEGKTAEELLEEALKKLDQARELGKYRYKAAKQKALIFAIRNLHMPLLKELRQRGIDVHTRTHGFLPIHYASRIPELNIIPKDKNPYSNDFEHMDLRTRPEQFEVLNMLLVEGANINVQASSGETPLMIAAACGQVDIMKFLIERGAFVNLCNKRGDTALSLCCRSSFKQMKKHSIFLHLKREADRIKAADYLLHYHIHHPNLKCAAFGGAWINLPRNMGEQSPLHSAIMSNQYNLVKFLMDHGADMNARERKHGYTPIVQAARASFMMTKLVLDRGSEIDFTLVDNDGRSAVDMAKERNCTVTVELLEAAMRGEFPVDEEVEEATINKAKLDDEDEELKMEDDDDTAVGEEEEKVILVADEEKAQLASKQEQQGYSIWQSPLNPVNTLSSMFTRTRKALPTTT</sequence>
<keyword evidence="2 3" id="KW-0040">ANK repeat</keyword>
<proteinExistence type="predicted"/>
<feature type="repeat" description="ANK" evidence="3">
    <location>
        <begin position="304"/>
        <end position="336"/>
    </location>
</feature>
<dbReference type="InterPro" id="IPR002110">
    <property type="entry name" value="Ankyrin_rpt"/>
</dbReference>
<dbReference type="AlphaFoldDB" id="A0A3N4HXQ0"/>
<dbReference type="PANTHER" id="PTHR24171">
    <property type="entry name" value="ANKYRIN REPEAT DOMAIN-CONTAINING PROTEIN 39-RELATED"/>
    <property type="match status" value="1"/>
</dbReference>
<dbReference type="Gene3D" id="1.25.40.20">
    <property type="entry name" value="Ankyrin repeat-containing domain"/>
    <property type="match status" value="2"/>
</dbReference>
<dbReference type="SUPFAM" id="SSF48403">
    <property type="entry name" value="Ankyrin repeat"/>
    <property type="match status" value="1"/>
</dbReference>
<dbReference type="InterPro" id="IPR036770">
    <property type="entry name" value="Ankyrin_rpt-contain_sf"/>
</dbReference>
<evidence type="ECO:0000256" key="3">
    <source>
        <dbReference type="PROSITE-ProRule" id="PRU00023"/>
    </source>
</evidence>
<keyword evidence="5" id="KW-1185">Reference proteome</keyword>